<evidence type="ECO:0000313" key="3">
    <source>
        <dbReference type="Proteomes" id="UP001159427"/>
    </source>
</evidence>
<reference evidence="2 3" key="1">
    <citation type="submission" date="2022-05" db="EMBL/GenBank/DDBJ databases">
        <authorList>
            <consortium name="Genoscope - CEA"/>
            <person name="William W."/>
        </authorList>
    </citation>
    <scope>NUCLEOTIDE SEQUENCE [LARGE SCALE GENOMIC DNA]</scope>
</reference>
<feature type="region of interest" description="Disordered" evidence="1">
    <location>
        <begin position="366"/>
        <end position="390"/>
    </location>
</feature>
<proteinExistence type="predicted"/>
<comment type="caution">
    <text evidence="2">The sequence shown here is derived from an EMBL/GenBank/DDBJ whole genome shotgun (WGS) entry which is preliminary data.</text>
</comment>
<evidence type="ECO:0008006" key="4">
    <source>
        <dbReference type="Google" id="ProtNLM"/>
    </source>
</evidence>
<feature type="non-terminal residue" evidence="2">
    <location>
        <position position="1"/>
    </location>
</feature>
<evidence type="ECO:0000313" key="2">
    <source>
        <dbReference type="EMBL" id="CAH3014827.1"/>
    </source>
</evidence>
<dbReference type="EMBL" id="CALNXI010000015">
    <property type="protein sequence ID" value="CAH3014827.1"/>
    <property type="molecule type" value="Genomic_DNA"/>
</dbReference>
<dbReference type="Proteomes" id="UP001159427">
    <property type="component" value="Unassembled WGS sequence"/>
</dbReference>
<dbReference type="PANTHER" id="PTHR34485">
    <property type="entry name" value="PROLINE-RICH, LACRIMAL 1"/>
    <property type="match status" value="1"/>
</dbReference>
<dbReference type="PANTHER" id="PTHR34485:SF2">
    <property type="entry name" value="PROLINE RICH, LACRIMAL 1"/>
    <property type="match status" value="1"/>
</dbReference>
<keyword evidence="3" id="KW-1185">Reference proteome</keyword>
<organism evidence="2 3">
    <name type="scientific">Porites evermanni</name>
    <dbReference type="NCBI Taxonomy" id="104178"/>
    <lineage>
        <taxon>Eukaryota</taxon>
        <taxon>Metazoa</taxon>
        <taxon>Cnidaria</taxon>
        <taxon>Anthozoa</taxon>
        <taxon>Hexacorallia</taxon>
        <taxon>Scleractinia</taxon>
        <taxon>Fungiina</taxon>
        <taxon>Poritidae</taxon>
        <taxon>Porites</taxon>
    </lineage>
</organism>
<protein>
    <recommendedName>
        <fullName evidence="4">CxC2-like cysteine cluster KDZ transposase-associated domain-containing protein</fullName>
    </recommendedName>
</protein>
<evidence type="ECO:0000256" key="1">
    <source>
        <dbReference type="SAM" id="MobiDB-lite"/>
    </source>
</evidence>
<accession>A0ABN8LG07</accession>
<gene>
    <name evidence="2" type="ORF">PEVE_00007491</name>
</gene>
<name>A0ABN8LG07_9CNID</name>
<sequence>GCWLIRGHFSQNYTFVIKNYITGAPLYYGHLSMRGADRICDEELWQGTAKSSEGHLSQILWAKAKDEGLKVAINWQDADSSSAKGFRYSFPNEQESKVMLCGGHVGRAHGKRLEELKTMSSFSEGFIALHKSDFPAVKSVKCCCAGKKHTFVAKKDKPVCGCIGPGFIQNAKRNHYCALVDAGTSPDKYRETMLTLGKYHSRDIHEWEGGFCSFHPLVKCSCKECKADESGFYPDMKCQGQPYHSAHVLKCDLHGLAYEIECAERAKNAEKVIDPELGKGHSNLPESTFSVLTKFRAKDPNLHQKHYQASTNLGLLQANMTWCFKNKGPHYHWIIELYSKMGLPIFDGIQEMCRHDHEERMKRLKRYQTDDAKKKRVQRKVSRAEEQELR</sequence>